<evidence type="ECO:0000256" key="1">
    <source>
        <dbReference type="SAM" id="MobiDB-lite"/>
    </source>
</evidence>
<organism evidence="2 3">
    <name type="scientific">Pleuronectes platessa</name>
    <name type="common">European plaice</name>
    <dbReference type="NCBI Taxonomy" id="8262"/>
    <lineage>
        <taxon>Eukaryota</taxon>
        <taxon>Metazoa</taxon>
        <taxon>Chordata</taxon>
        <taxon>Craniata</taxon>
        <taxon>Vertebrata</taxon>
        <taxon>Euteleostomi</taxon>
        <taxon>Actinopterygii</taxon>
        <taxon>Neopterygii</taxon>
        <taxon>Teleostei</taxon>
        <taxon>Neoteleostei</taxon>
        <taxon>Acanthomorphata</taxon>
        <taxon>Carangaria</taxon>
        <taxon>Pleuronectiformes</taxon>
        <taxon>Pleuronectoidei</taxon>
        <taxon>Pleuronectidae</taxon>
        <taxon>Pleuronectes</taxon>
    </lineage>
</organism>
<keyword evidence="3" id="KW-1185">Reference proteome</keyword>
<dbReference type="Proteomes" id="UP001153269">
    <property type="component" value="Unassembled WGS sequence"/>
</dbReference>
<protein>
    <submittedName>
        <fullName evidence="2">Uncharacterized protein</fullName>
    </submittedName>
</protein>
<proteinExistence type="predicted"/>
<accession>A0A9N7UW25</accession>
<feature type="region of interest" description="Disordered" evidence="1">
    <location>
        <begin position="1"/>
        <end position="29"/>
    </location>
</feature>
<gene>
    <name evidence="2" type="ORF">PLEPLA_LOCUS25823</name>
</gene>
<dbReference type="AlphaFoldDB" id="A0A9N7UW25"/>
<evidence type="ECO:0000313" key="2">
    <source>
        <dbReference type="EMBL" id="CAB1437825.1"/>
    </source>
</evidence>
<name>A0A9N7UW25_PLEPL</name>
<reference evidence="2" key="1">
    <citation type="submission" date="2020-03" db="EMBL/GenBank/DDBJ databases">
        <authorList>
            <person name="Weist P."/>
        </authorList>
    </citation>
    <scope>NUCLEOTIDE SEQUENCE</scope>
</reference>
<comment type="caution">
    <text evidence="2">The sequence shown here is derived from an EMBL/GenBank/DDBJ whole genome shotgun (WGS) entry which is preliminary data.</text>
</comment>
<evidence type="ECO:0000313" key="3">
    <source>
        <dbReference type="Proteomes" id="UP001153269"/>
    </source>
</evidence>
<dbReference type="EMBL" id="CADEAL010002077">
    <property type="protein sequence ID" value="CAB1437825.1"/>
    <property type="molecule type" value="Genomic_DNA"/>
</dbReference>
<sequence>MLRRAGSEPNLQKNSEYIKIPGDDAIRPRLQPPVRAGFSEIGRPWGDVAHRHITWDKRANRDAASRSRSIFPLSDRIMEMVMVSGNGRGWEAGAGYPGGSSGPLVETRSTCGFSIAAVTQVAEEQLHTLSLGRLSSVAHLNLRPETLDCTEEDDEVYRQLD</sequence>